<sequence>MLSRAKPAGAKGLDAAINVPGTPTQVLVYPVWKEIHKIDVQTLAGTWRPEFANISPHRSFGRYKAVSLGVVTAVTSDEGVPKSLSLHGGPVTRDRRRGNLTGLLPNLHSEPLRPMG</sequence>
<gene>
    <name evidence="2" type="ORF">C7B43_17635</name>
</gene>
<accession>A0A2T2WS36</accession>
<dbReference type="EMBL" id="PXYT01000061">
    <property type="protein sequence ID" value="PSR25056.1"/>
    <property type="molecule type" value="Genomic_DNA"/>
</dbReference>
<name>A0A2T2WS36_9FIRM</name>
<organism evidence="2 3">
    <name type="scientific">Sulfobacillus benefaciens</name>
    <dbReference type="NCBI Taxonomy" id="453960"/>
    <lineage>
        <taxon>Bacteria</taxon>
        <taxon>Bacillati</taxon>
        <taxon>Bacillota</taxon>
        <taxon>Clostridia</taxon>
        <taxon>Eubacteriales</taxon>
        <taxon>Clostridiales Family XVII. Incertae Sedis</taxon>
        <taxon>Sulfobacillus</taxon>
    </lineage>
</organism>
<reference evidence="2 3" key="1">
    <citation type="journal article" date="2014" name="BMC Genomics">
        <title>Comparison of environmental and isolate Sulfobacillus genomes reveals diverse carbon, sulfur, nitrogen, and hydrogen metabolisms.</title>
        <authorList>
            <person name="Justice N.B."/>
            <person name="Norman A."/>
            <person name="Brown C.T."/>
            <person name="Singh A."/>
            <person name="Thomas B.C."/>
            <person name="Banfield J.F."/>
        </authorList>
    </citation>
    <scope>NUCLEOTIDE SEQUENCE [LARGE SCALE GENOMIC DNA]</scope>
    <source>
        <strain evidence="2">AMDSBA1</strain>
    </source>
</reference>
<dbReference type="AlphaFoldDB" id="A0A2T2WS36"/>
<proteinExistence type="predicted"/>
<feature type="region of interest" description="Disordered" evidence="1">
    <location>
        <begin position="84"/>
        <end position="116"/>
    </location>
</feature>
<dbReference type="Proteomes" id="UP000242699">
    <property type="component" value="Unassembled WGS sequence"/>
</dbReference>
<evidence type="ECO:0000313" key="3">
    <source>
        <dbReference type="Proteomes" id="UP000242699"/>
    </source>
</evidence>
<comment type="caution">
    <text evidence="2">The sequence shown here is derived from an EMBL/GenBank/DDBJ whole genome shotgun (WGS) entry which is preliminary data.</text>
</comment>
<evidence type="ECO:0000313" key="2">
    <source>
        <dbReference type="EMBL" id="PSR25056.1"/>
    </source>
</evidence>
<protein>
    <submittedName>
        <fullName evidence="2">Uncharacterized protein</fullName>
    </submittedName>
</protein>
<evidence type="ECO:0000256" key="1">
    <source>
        <dbReference type="SAM" id="MobiDB-lite"/>
    </source>
</evidence>